<organism evidence="9 10">
    <name type="scientific">Owenia fusiformis</name>
    <name type="common">Polychaete worm</name>
    <dbReference type="NCBI Taxonomy" id="6347"/>
    <lineage>
        <taxon>Eukaryota</taxon>
        <taxon>Metazoa</taxon>
        <taxon>Spiralia</taxon>
        <taxon>Lophotrochozoa</taxon>
        <taxon>Annelida</taxon>
        <taxon>Polychaeta</taxon>
        <taxon>Sedentaria</taxon>
        <taxon>Canalipalpata</taxon>
        <taxon>Sabellida</taxon>
        <taxon>Oweniida</taxon>
        <taxon>Oweniidae</taxon>
        <taxon>Owenia</taxon>
    </lineage>
</organism>
<accession>A0A8S4MYF4</accession>
<comment type="catalytic activity">
    <reaction evidence="4">
        <text>O-phospho-L-tyrosyl-[protein] + H2O = L-tyrosyl-[protein] + phosphate</text>
        <dbReference type="Rhea" id="RHEA:10684"/>
        <dbReference type="Rhea" id="RHEA-COMP:10136"/>
        <dbReference type="Rhea" id="RHEA-COMP:20101"/>
        <dbReference type="ChEBI" id="CHEBI:15377"/>
        <dbReference type="ChEBI" id="CHEBI:43474"/>
        <dbReference type="ChEBI" id="CHEBI:46858"/>
        <dbReference type="ChEBI" id="CHEBI:61978"/>
        <dbReference type="EC" id="3.1.3.48"/>
    </reaction>
</comment>
<dbReference type="InterPro" id="IPR029021">
    <property type="entry name" value="Prot-tyrosine_phosphatase-like"/>
</dbReference>
<feature type="region of interest" description="Disordered" evidence="5">
    <location>
        <begin position="1"/>
        <end position="29"/>
    </location>
</feature>
<keyword evidence="6" id="KW-0472">Membrane</keyword>
<dbReference type="PRINTS" id="PR00700">
    <property type="entry name" value="PRTYPHPHTASE"/>
</dbReference>
<dbReference type="EMBL" id="CAIIXF020000001">
    <property type="protein sequence ID" value="CAH1773965.1"/>
    <property type="molecule type" value="Genomic_DNA"/>
</dbReference>
<evidence type="ECO:0000256" key="4">
    <source>
        <dbReference type="ARBA" id="ARBA00051722"/>
    </source>
</evidence>
<evidence type="ECO:0000259" key="8">
    <source>
        <dbReference type="PROSITE" id="PS50056"/>
    </source>
</evidence>
<dbReference type="InterPro" id="IPR003595">
    <property type="entry name" value="Tyr_Pase_cat"/>
</dbReference>
<dbReference type="AlphaFoldDB" id="A0A8S4MYF4"/>
<sequence length="766" mass="88256">MASVESWGADNTTLQHLKNDSNSGPSVDEIEGDPQTELVWAFLCSAFTIFGLLLATLVYCRKRYLSPNNIRKRKLKSIQDKKAKEVKLVESVTGHPVPIGEFVSQYAYKAKKNLVDIEFQALELNQETDHSTGFANLEENQKKNSYPDVLPFDHNRVILQEDTGDDYPTDYINASYIDGYSKPKAYIAAMGPNKDTMGDFWQMVWQENVHCIVMASNLFEHARQQCERYWHGTHGRYGDIEVWLMETVVTSEFTIRMFKVMREGYKDERFVQHYQISSWSEHDCPDESAVLEYRRVIKSYMANVPGPVLVHCSSGGGRTGAFIALDIILERITREKNVSIFDTVLYLRNRRQNMVNNVEQYDFIYKCVCMYVQCGVTVIPASQLPMVVQSMSLKDRQTKLNGFEREYQTLKDVVPKLSVGECAGGHRHENRKKSREIMLQPPERARPYLMTHDSATSTDYINAVYVDGFKYKNAYIATQWPLKNTQADLWRLIYDYNVHAVVVLNEPTSPDIINKFKFWEDYEKFWPTKDDKDALYGPLTVFMEHETDYSNITTRDFRIRKPKKYVNVMSDLSEAGEADPATKLMLADMALIRMDNKPKSRSAEGEKHCRMFHLHCWPNGHKIPTSNLAMIELFNMVNQWQMDTNESGPILVVSKNGVNRCGVFCALNIACDKLNTEGEIDIFKAVKCVKMNRPQLVDSMMEYIYCYTFMVVLLELLQNSYLQGIIPRILVTEEERHALANSPYIYDNQAYTGQGAELEPHSSTYI</sequence>
<reference evidence="9" key="1">
    <citation type="submission" date="2022-03" db="EMBL/GenBank/DDBJ databases">
        <authorList>
            <person name="Martin C."/>
        </authorList>
    </citation>
    <scope>NUCLEOTIDE SEQUENCE</scope>
</reference>
<dbReference type="PANTHER" id="PTHR19134:SF561">
    <property type="entry name" value="PROTEIN TYROSINE PHOSPHATASE 36E, ISOFORM A"/>
    <property type="match status" value="1"/>
</dbReference>
<dbReference type="Proteomes" id="UP000749559">
    <property type="component" value="Unassembled WGS sequence"/>
</dbReference>
<evidence type="ECO:0000313" key="10">
    <source>
        <dbReference type="Proteomes" id="UP000749559"/>
    </source>
</evidence>
<dbReference type="InterPro" id="IPR050348">
    <property type="entry name" value="Protein-Tyr_Phosphatase"/>
</dbReference>
<dbReference type="SMART" id="SM00404">
    <property type="entry name" value="PTPc_motif"/>
    <property type="match status" value="2"/>
</dbReference>
<dbReference type="InterPro" id="IPR000242">
    <property type="entry name" value="PTP_cat"/>
</dbReference>
<evidence type="ECO:0000256" key="3">
    <source>
        <dbReference type="ARBA" id="ARBA00022912"/>
    </source>
</evidence>
<keyword evidence="3" id="KW-0904">Protein phosphatase</keyword>
<comment type="caution">
    <text evidence="9">The sequence shown here is derived from an EMBL/GenBank/DDBJ whole genome shotgun (WGS) entry which is preliminary data.</text>
</comment>
<feature type="domain" description="Tyrosine specific protein phosphatases" evidence="8">
    <location>
        <begin position="291"/>
        <end position="362"/>
    </location>
</feature>
<dbReference type="PROSITE" id="PS00383">
    <property type="entry name" value="TYR_PHOSPHATASE_1"/>
    <property type="match status" value="1"/>
</dbReference>
<protein>
    <recommendedName>
        <fullName evidence="1">protein-tyrosine-phosphatase</fullName>
        <ecNumber evidence="1">3.1.3.48</ecNumber>
    </recommendedName>
</protein>
<evidence type="ECO:0000256" key="1">
    <source>
        <dbReference type="ARBA" id="ARBA00013064"/>
    </source>
</evidence>
<evidence type="ECO:0000259" key="7">
    <source>
        <dbReference type="PROSITE" id="PS50055"/>
    </source>
</evidence>
<dbReference type="FunFam" id="3.90.190.10:FF:000102">
    <property type="entry name" value="Receptor-type tyrosine-protein phosphatase"/>
    <property type="match status" value="1"/>
</dbReference>
<dbReference type="GO" id="GO:0004725">
    <property type="term" value="F:protein tyrosine phosphatase activity"/>
    <property type="evidence" value="ECO:0007669"/>
    <property type="project" value="UniProtKB-EC"/>
</dbReference>
<dbReference type="Gene3D" id="3.90.190.10">
    <property type="entry name" value="Protein tyrosine phosphatase superfamily"/>
    <property type="match status" value="2"/>
</dbReference>
<keyword evidence="6" id="KW-0812">Transmembrane</keyword>
<keyword evidence="2" id="KW-0378">Hydrolase</keyword>
<dbReference type="PROSITE" id="PS50055">
    <property type="entry name" value="TYR_PHOSPHATASE_PTP"/>
    <property type="match status" value="2"/>
</dbReference>
<dbReference type="InterPro" id="IPR016130">
    <property type="entry name" value="Tyr_Pase_AS"/>
</dbReference>
<evidence type="ECO:0000256" key="6">
    <source>
        <dbReference type="SAM" id="Phobius"/>
    </source>
</evidence>
<keyword evidence="6" id="KW-1133">Transmembrane helix</keyword>
<evidence type="ECO:0000256" key="5">
    <source>
        <dbReference type="SAM" id="MobiDB-lite"/>
    </source>
</evidence>
<dbReference type="CDD" id="cd00047">
    <property type="entry name" value="PTPc"/>
    <property type="match status" value="2"/>
</dbReference>
<name>A0A8S4MYF4_OWEFU</name>
<gene>
    <name evidence="9" type="ORF">OFUS_LOCUS1492</name>
</gene>
<dbReference type="SMART" id="SM00194">
    <property type="entry name" value="PTPc"/>
    <property type="match status" value="2"/>
</dbReference>
<dbReference type="PANTHER" id="PTHR19134">
    <property type="entry name" value="RECEPTOR-TYPE TYROSINE-PROTEIN PHOSPHATASE"/>
    <property type="match status" value="1"/>
</dbReference>
<dbReference type="OrthoDB" id="6144703at2759"/>
<feature type="domain" description="Tyrosine specific protein phosphatases" evidence="8">
    <location>
        <begin position="631"/>
        <end position="704"/>
    </location>
</feature>
<keyword evidence="10" id="KW-1185">Reference proteome</keyword>
<evidence type="ECO:0000256" key="2">
    <source>
        <dbReference type="ARBA" id="ARBA00022801"/>
    </source>
</evidence>
<dbReference type="PROSITE" id="PS50056">
    <property type="entry name" value="TYR_PHOSPHATASE_2"/>
    <property type="match status" value="2"/>
</dbReference>
<dbReference type="SUPFAM" id="SSF52799">
    <property type="entry name" value="(Phosphotyrosine protein) phosphatases II"/>
    <property type="match status" value="2"/>
</dbReference>
<dbReference type="EC" id="3.1.3.48" evidence="1"/>
<dbReference type="InterPro" id="IPR000387">
    <property type="entry name" value="Tyr_Pase_dom"/>
</dbReference>
<feature type="compositionally biased region" description="Polar residues" evidence="5">
    <location>
        <begin position="9"/>
        <end position="25"/>
    </location>
</feature>
<feature type="domain" description="Tyrosine-protein phosphatase" evidence="7">
    <location>
        <begin position="403"/>
        <end position="713"/>
    </location>
</feature>
<proteinExistence type="predicted"/>
<feature type="domain" description="Tyrosine-protein phosphatase" evidence="7">
    <location>
        <begin position="115"/>
        <end position="371"/>
    </location>
</feature>
<evidence type="ECO:0000313" key="9">
    <source>
        <dbReference type="EMBL" id="CAH1773965.1"/>
    </source>
</evidence>
<feature type="transmembrane region" description="Helical" evidence="6">
    <location>
        <begin position="38"/>
        <end position="60"/>
    </location>
</feature>
<dbReference type="Pfam" id="PF00102">
    <property type="entry name" value="Y_phosphatase"/>
    <property type="match status" value="3"/>
</dbReference>